<evidence type="ECO:0000256" key="3">
    <source>
        <dbReference type="ARBA" id="ARBA00022801"/>
    </source>
</evidence>
<dbReference type="InParanoid" id="A0A7R8YSE1"/>
<evidence type="ECO:0000313" key="10">
    <source>
        <dbReference type="EMBL" id="CAD7083721.1"/>
    </source>
</evidence>
<keyword evidence="5" id="KW-0812">Transmembrane</keyword>
<dbReference type="InterPro" id="IPR043504">
    <property type="entry name" value="Peptidase_S1_PA_chymotrypsin"/>
</dbReference>
<name>A0A7R8YSE1_HERIL</name>
<evidence type="ECO:0000313" key="11">
    <source>
        <dbReference type="Proteomes" id="UP000594454"/>
    </source>
</evidence>
<dbReference type="FunFam" id="2.40.10.10:FF:000006">
    <property type="entry name" value="Serine proteinase stubble"/>
    <property type="match status" value="1"/>
</dbReference>
<feature type="region of interest" description="Disordered" evidence="8">
    <location>
        <begin position="1"/>
        <end position="35"/>
    </location>
</feature>
<keyword evidence="6" id="KW-1015">Disulfide bond</keyword>
<gene>
    <name evidence="10" type="ORF">HERILL_LOCUS6658</name>
</gene>
<dbReference type="AlphaFoldDB" id="A0A7R8YSE1"/>
<dbReference type="InterPro" id="IPR018114">
    <property type="entry name" value="TRYPSIN_HIS"/>
</dbReference>
<dbReference type="InterPro" id="IPR001314">
    <property type="entry name" value="Peptidase_S1A"/>
</dbReference>
<feature type="compositionally biased region" description="Acidic residues" evidence="8">
    <location>
        <begin position="22"/>
        <end position="35"/>
    </location>
</feature>
<keyword evidence="11" id="KW-1185">Reference proteome</keyword>
<dbReference type="PANTHER" id="PTHR24252">
    <property type="entry name" value="ACROSIN-RELATED"/>
    <property type="match status" value="1"/>
</dbReference>
<accession>A0A7R8YSE1</accession>
<comment type="subcellular location">
    <subcellularLocation>
        <location evidence="1">Membrane</location>
        <topology evidence="1">Single-pass type II membrane protein</topology>
    </subcellularLocation>
</comment>
<dbReference type="GO" id="GO:0016020">
    <property type="term" value="C:membrane"/>
    <property type="evidence" value="ECO:0007669"/>
    <property type="project" value="UniProtKB-SubCell"/>
</dbReference>
<dbReference type="PRINTS" id="PR00722">
    <property type="entry name" value="CHYMOTRYPSIN"/>
</dbReference>
<evidence type="ECO:0000259" key="9">
    <source>
        <dbReference type="PROSITE" id="PS50240"/>
    </source>
</evidence>
<evidence type="ECO:0000256" key="7">
    <source>
        <dbReference type="RuleBase" id="RU363034"/>
    </source>
</evidence>
<keyword evidence="3 7" id="KW-0378">Hydrolase</keyword>
<dbReference type="PROSITE" id="PS00134">
    <property type="entry name" value="TRYPSIN_HIS"/>
    <property type="match status" value="1"/>
</dbReference>
<keyword evidence="5" id="KW-0735">Signal-anchor</keyword>
<dbReference type="GO" id="GO:0006508">
    <property type="term" value="P:proteolysis"/>
    <property type="evidence" value="ECO:0007669"/>
    <property type="project" value="UniProtKB-KW"/>
</dbReference>
<dbReference type="InterPro" id="IPR009003">
    <property type="entry name" value="Peptidase_S1_PA"/>
</dbReference>
<feature type="domain" description="Peptidase S1" evidence="9">
    <location>
        <begin position="76"/>
        <end position="309"/>
    </location>
</feature>
<dbReference type="InterPro" id="IPR001254">
    <property type="entry name" value="Trypsin_dom"/>
</dbReference>
<dbReference type="EMBL" id="LR899011">
    <property type="protein sequence ID" value="CAD7083721.1"/>
    <property type="molecule type" value="Genomic_DNA"/>
</dbReference>
<evidence type="ECO:0000256" key="8">
    <source>
        <dbReference type="SAM" id="MobiDB-lite"/>
    </source>
</evidence>
<dbReference type="PROSITE" id="PS00135">
    <property type="entry name" value="TRYPSIN_SER"/>
    <property type="match status" value="1"/>
</dbReference>
<dbReference type="CDD" id="cd00190">
    <property type="entry name" value="Tryp_SPc"/>
    <property type="match status" value="1"/>
</dbReference>
<keyword evidence="4 7" id="KW-0720">Serine protease</keyword>
<dbReference type="InterPro" id="IPR033116">
    <property type="entry name" value="TRYPSIN_SER"/>
</dbReference>
<dbReference type="SMART" id="SM00020">
    <property type="entry name" value="Tryp_SPc"/>
    <property type="match status" value="1"/>
</dbReference>
<organism evidence="10 11">
    <name type="scientific">Hermetia illucens</name>
    <name type="common">Black soldier fly</name>
    <dbReference type="NCBI Taxonomy" id="343691"/>
    <lineage>
        <taxon>Eukaryota</taxon>
        <taxon>Metazoa</taxon>
        <taxon>Ecdysozoa</taxon>
        <taxon>Arthropoda</taxon>
        <taxon>Hexapoda</taxon>
        <taxon>Insecta</taxon>
        <taxon>Pterygota</taxon>
        <taxon>Neoptera</taxon>
        <taxon>Endopterygota</taxon>
        <taxon>Diptera</taxon>
        <taxon>Brachycera</taxon>
        <taxon>Stratiomyomorpha</taxon>
        <taxon>Stratiomyidae</taxon>
        <taxon>Hermetiinae</taxon>
        <taxon>Hermetia</taxon>
    </lineage>
</organism>
<evidence type="ECO:0000256" key="4">
    <source>
        <dbReference type="ARBA" id="ARBA00022825"/>
    </source>
</evidence>
<reference evidence="10 11" key="1">
    <citation type="submission" date="2020-11" db="EMBL/GenBank/DDBJ databases">
        <authorList>
            <person name="Wallbank WR R."/>
            <person name="Pardo Diaz C."/>
            <person name="Kozak K."/>
            <person name="Martin S."/>
            <person name="Jiggins C."/>
            <person name="Moest M."/>
            <person name="Warren A I."/>
            <person name="Generalovic N T."/>
            <person name="Byers J.R.P. K."/>
            <person name="Montejo-Kovacevich G."/>
            <person name="Yen C E."/>
        </authorList>
    </citation>
    <scope>NUCLEOTIDE SEQUENCE [LARGE SCALE GENOMIC DNA]</scope>
</reference>
<evidence type="ECO:0000256" key="2">
    <source>
        <dbReference type="ARBA" id="ARBA00022670"/>
    </source>
</evidence>
<evidence type="ECO:0000256" key="6">
    <source>
        <dbReference type="ARBA" id="ARBA00023157"/>
    </source>
</evidence>
<proteinExistence type="predicted"/>
<dbReference type="Gene3D" id="2.40.10.10">
    <property type="entry name" value="Trypsin-like serine proteases"/>
    <property type="match status" value="1"/>
</dbReference>
<dbReference type="PROSITE" id="PS50240">
    <property type="entry name" value="TRYPSIN_DOM"/>
    <property type="match status" value="1"/>
</dbReference>
<dbReference type="GO" id="GO:0004252">
    <property type="term" value="F:serine-type endopeptidase activity"/>
    <property type="evidence" value="ECO:0007669"/>
    <property type="project" value="InterPro"/>
</dbReference>
<keyword evidence="2 7" id="KW-0645">Protease</keyword>
<dbReference type="OrthoDB" id="10012881at2759"/>
<evidence type="ECO:0000256" key="1">
    <source>
        <dbReference type="ARBA" id="ARBA00004606"/>
    </source>
</evidence>
<dbReference type="SUPFAM" id="SSF50494">
    <property type="entry name" value="Trypsin-like serine proteases"/>
    <property type="match status" value="1"/>
</dbReference>
<sequence length="316" mass="35097">MLNELKDNETYNLEGDGMENGGADEMEEGAEEMGEEEMVDEYVEKGYRKGNKKVIKTRAQQRCPTCQCGIRNARRIVGGRVTPKYVYPWAVVLKYGPRFFCGGSLVTDLHIVTAGHCTEGLSAAKMSAGFLQHDLRVPERGIAFMRKIQSYRRHANYNSQTLEHDIAILTLSRRVPIGSNLLRPICLPATGKSFVKKNGFIAGWGAVGEWSMPSAKLREAVVPIMSNKKCRKTAYGKDIKKSMMCAGYPKRGGIDACQGDSGGPLMVPENKRFYLAGVISWGDGCGARNHPGVYTRVPNYIKWIRNRTRNGCRCSS</sequence>
<protein>
    <recommendedName>
        <fullName evidence="9">Peptidase S1 domain-containing protein</fullName>
    </recommendedName>
</protein>
<dbReference type="Proteomes" id="UP000594454">
    <property type="component" value="Chromosome 3"/>
</dbReference>
<dbReference type="PANTHER" id="PTHR24252:SF7">
    <property type="entry name" value="HYALIN"/>
    <property type="match status" value="1"/>
</dbReference>
<evidence type="ECO:0000256" key="5">
    <source>
        <dbReference type="ARBA" id="ARBA00022968"/>
    </source>
</evidence>
<dbReference type="Pfam" id="PF00089">
    <property type="entry name" value="Trypsin"/>
    <property type="match status" value="1"/>
</dbReference>